<feature type="compositionally biased region" description="Pro residues" evidence="1">
    <location>
        <begin position="41"/>
        <end position="50"/>
    </location>
</feature>
<gene>
    <name evidence="3" type="ORF">ACFY05_20970</name>
</gene>
<reference evidence="3 4" key="1">
    <citation type="submission" date="2024-10" db="EMBL/GenBank/DDBJ databases">
        <title>The Natural Products Discovery Center: Release of the First 8490 Sequenced Strains for Exploring Actinobacteria Biosynthetic Diversity.</title>
        <authorList>
            <person name="Kalkreuter E."/>
            <person name="Kautsar S.A."/>
            <person name="Yang D."/>
            <person name="Bader C.D."/>
            <person name="Teijaro C.N."/>
            <person name="Fluegel L."/>
            <person name="Davis C.M."/>
            <person name="Simpson J.R."/>
            <person name="Lauterbach L."/>
            <person name="Steele A.D."/>
            <person name="Gui C."/>
            <person name="Meng S."/>
            <person name="Li G."/>
            <person name="Viehrig K."/>
            <person name="Ye F."/>
            <person name="Su P."/>
            <person name="Kiefer A.F."/>
            <person name="Nichols A."/>
            <person name="Cepeda A.J."/>
            <person name="Yan W."/>
            <person name="Fan B."/>
            <person name="Jiang Y."/>
            <person name="Adhikari A."/>
            <person name="Zheng C.-J."/>
            <person name="Schuster L."/>
            <person name="Cowan T.M."/>
            <person name="Smanski M.J."/>
            <person name="Chevrette M.G."/>
            <person name="De Carvalho L.P.S."/>
            <person name="Shen B."/>
        </authorList>
    </citation>
    <scope>NUCLEOTIDE SEQUENCE [LARGE SCALE GENOMIC DNA]</scope>
    <source>
        <strain evidence="3 4">NPDC001281</strain>
    </source>
</reference>
<evidence type="ECO:0000313" key="4">
    <source>
        <dbReference type="Proteomes" id="UP001602119"/>
    </source>
</evidence>
<dbReference type="RefSeq" id="WP_066935540.1">
    <property type="nucleotide sequence ID" value="NZ_BBYK01000039.1"/>
</dbReference>
<feature type="domain" description="DUF4434" evidence="2">
    <location>
        <begin position="225"/>
        <end position="500"/>
    </location>
</feature>
<organism evidence="3 4">
    <name type="scientific">Microtetraspora fusca</name>
    <dbReference type="NCBI Taxonomy" id="1997"/>
    <lineage>
        <taxon>Bacteria</taxon>
        <taxon>Bacillati</taxon>
        <taxon>Actinomycetota</taxon>
        <taxon>Actinomycetes</taxon>
        <taxon>Streptosporangiales</taxon>
        <taxon>Streptosporangiaceae</taxon>
        <taxon>Microtetraspora</taxon>
    </lineage>
</organism>
<dbReference type="InterPro" id="IPR027849">
    <property type="entry name" value="DUF4434"/>
</dbReference>
<protein>
    <submittedName>
        <fullName evidence="3">DUF4434 domain-containing protein</fullName>
    </submittedName>
</protein>
<evidence type="ECO:0000259" key="2">
    <source>
        <dbReference type="Pfam" id="PF14488"/>
    </source>
</evidence>
<evidence type="ECO:0000256" key="1">
    <source>
        <dbReference type="SAM" id="MobiDB-lite"/>
    </source>
</evidence>
<feature type="region of interest" description="Disordered" evidence="1">
    <location>
        <begin position="31"/>
        <end position="53"/>
    </location>
</feature>
<name>A0ABW6V7Y3_MICFU</name>
<evidence type="ECO:0000313" key="3">
    <source>
        <dbReference type="EMBL" id="MFF4775330.1"/>
    </source>
</evidence>
<dbReference type="Pfam" id="PF14488">
    <property type="entry name" value="DUF4434"/>
    <property type="match status" value="1"/>
</dbReference>
<keyword evidence="4" id="KW-1185">Reference proteome</keyword>
<comment type="caution">
    <text evidence="3">The sequence shown here is derived from an EMBL/GenBank/DDBJ whole genome shotgun (WGS) entry which is preliminary data.</text>
</comment>
<sequence length="614" mass="67484">MRWLTLLLGIAILAGVASVVIVMRHDQPSSKVAGVGNTTPANPPASPAPLTPTASAFTDPCGTFDTTTPAPYAVSGYWLVPTADRCTWRRQLQAIHKVGGDTVVRLGFGLSPRQVNYQTGEIKDKTGESPEARYAACVENGVPCVKAAEKDLQAANPGNRITWTYVYRTDEQYGDGIFRCPTMERKIVVGSSVFYRLVAPEDGSDDATCDFSSKGRNYHVIIVSAGAEDSLTELLDLGDQFGIQVFPALPLAPRDPANSTRADPRHIGTLTTLTRRIVQDYGARFADRQSLGGVYQPFELQLRDWPDPSKVQTLTVYAEQHRIVEQELPGKPILVSPYIDARRKQKFTATPKQVAQGFKALAKTGVEIIAPQDGRGTGKVGLFWPNWKNKKVDDQLKIVNGVGDSTYAAAYYGGTRDYYREMAQAREELASEGVQVQLWANVEAFEPSTPEQSGTPKCGTQTFRSRTVKPRLDTQVTLAGPYVSKVISYMWSDFFTCGSPSLSEEITQDWDRPIAVQAVRQARQIQEGLEVRGYHLGSAKVTLSWPGLDTPRVVDSASVGWHDATPLENLPQGVERIWIPVDWATVPADVWVRIEVSSLDGRKAAEPVYYKNTG</sequence>
<accession>A0ABW6V7Y3</accession>
<proteinExistence type="predicted"/>
<dbReference type="Gene3D" id="3.20.20.80">
    <property type="entry name" value="Glycosidases"/>
    <property type="match status" value="1"/>
</dbReference>
<dbReference type="Proteomes" id="UP001602119">
    <property type="component" value="Unassembled WGS sequence"/>
</dbReference>
<dbReference type="EMBL" id="JBIAXI010000012">
    <property type="protein sequence ID" value="MFF4775330.1"/>
    <property type="molecule type" value="Genomic_DNA"/>
</dbReference>